<dbReference type="CDD" id="cd00130">
    <property type="entry name" value="PAS"/>
    <property type="match status" value="2"/>
</dbReference>
<dbReference type="SUPFAM" id="SSF55874">
    <property type="entry name" value="ATPase domain of HSP90 chaperone/DNA topoisomerase II/histidine kinase"/>
    <property type="match status" value="1"/>
</dbReference>
<evidence type="ECO:0000259" key="9">
    <source>
        <dbReference type="PROSITE" id="PS50113"/>
    </source>
</evidence>
<keyword evidence="4" id="KW-0808">Transferase</keyword>
<dbReference type="InterPro" id="IPR001610">
    <property type="entry name" value="PAC"/>
</dbReference>
<name>A0A1F7F3A3_UNCRA</name>
<keyword evidence="5" id="KW-0418">Kinase</keyword>
<dbReference type="GO" id="GO:0000155">
    <property type="term" value="F:phosphorelay sensor kinase activity"/>
    <property type="evidence" value="ECO:0007669"/>
    <property type="project" value="InterPro"/>
</dbReference>
<proteinExistence type="predicted"/>
<dbReference type="AlphaFoldDB" id="A0A1F7F3A3"/>
<evidence type="ECO:0000256" key="1">
    <source>
        <dbReference type="ARBA" id="ARBA00000085"/>
    </source>
</evidence>
<evidence type="ECO:0000313" key="10">
    <source>
        <dbReference type="EMBL" id="OGK01150.1"/>
    </source>
</evidence>
<protein>
    <recommendedName>
        <fullName evidence="2">histidine kinase</fullName>
        <ecNumber evidence="2">2.7.13.3</ecNumber>
    </recommendedName>
</protein>
<keyword evidence="3" id="KW-0597">Phosphoprotein</keyword>
<evidence type="ECO:0000256" key="4">
    <source>
        <dbReference type="ARBA" id="ARBA00022679"/>
    </source>
</evidence>
<dbReference type="InterPro" id="IPR000014">
    <property type="entry name" value="PAS"/>
</dbReference>
<feature type="coiled-coil region" evidence="6">
    <location>
        <begin position="155"/>
        <end position="189"/>
    </location>
</feature>
<dbReference type="InterPro" id="IPR013767">
    <property type="entry name" value="PAS_fold"/>
</dbReference>
<dbReference type="InterPro" id="IPR003661">
    <property type="entry name" value="HisK_dim/P_dom"/>
</dbReference>
<dbReference type="InterPro" id="IPR004358">
    <property type="entry name" value="Sig_transdc_His_kin-like_C"/>
</dbReference>
<dbReference type="InterPro" id="IPR000700">
    <property type="entry name" value="PAS-assoc_C"/>
</dbReference>
<dbReference type="Pfam" id="PF08448">
    <property type="entry name" value="PAS_4"/>
    <property type="match status" value="1"/>
</dbReference>
<dbReference type="PROSITE" id="PS50113">
    <property type="entry name" value="PAC"/>
    <property type="match status" value="2"/>
</dbReference>
<dbReference type="NCBIfam" id="TIGR00229">
    <property type="entry name" value="sensory_box"/>
    <property type="match status" value="2"/>
</dbReference>
<feature type="domain" description="PAS" evidence="8">
    <location>
        <begin position="179"/>
        <end position="249"/>
    </location>
</feature>
<comment type="catalytic activity">
    <reaction evidence="1">
        <text>ATP + protein L-histidine = ADP + protein N-phospho-L-histidine.</text>
        <dbReference type="EC" id="2.7.13.3"/>
    </reaction>
</comment>
<dbReference type="EC" id="2.7.13.3" evidence="2"/>
<evidence type="ECO:0000256" key="3">
    <source>
        <dbReference type="ARBA" id="ARBA00022553"/>
    </source>
</evidence>
<feature type="domain" description="PAC" evidence="9">
    <location>
        <begin position="87"/>
        <end position="139"/>
    </location>
</feature>
<comment type="caution">
    <text evidence="10">The sequence shown here is derived from an EMBL/GenBank/DDBJ whole genome shotgun (WGS) entry which is preliminary data.</text>
</comment>
<evidence type="ECO:0000256" key="2">
    <source>
        <dbReference type="ARBA" id="ARBA00012438"/>
    </source>
</evidence>
<dbReference type="SMART" id="SM00091">
    <property type="entry name" value="PAS"/>
    <property type="match status" value="2"/>
</dbReference>
<reference evidence="10 11" key="1">
    <citation type="journal article" date="2016" name="Nat. Commun.">
        <title>Thousands of microbial genomes shed light on interconnected biogeochemical processes in an aquifer system.</title>
        <authorList>
            <person name="Anantharaman K."/>
            <person name="Brown C.T."/>
            <person name="Hug L.A."/>
            <person name="Sharon I."/>
            <person name="Castelle C.J."/>
            <person name="Probst A.J."/>
            <person name="Thomas B.C."/>
            <person name="Singh A."/>
            <person name="Wilkins M.J."/>
            <person name="Karaoz U."/>
            <person name="Brodie E.L."/>
            <person name="Williams K.H."/>
            <person name="Hubbard S.S."/>
            <person name="Banfield J.F."/>
        </authorList>
    </citation>
    <scope>NUCLEOTIDE SEQUENCE [LARGE SCALE GENOMIC DNA]</scope>
</reference>
<dbReference type="SUPFAM" id="SSF55785">
    <property type="entry name" value="PYP-like sensor domain (PAS domain)"/>
    <property type="match status" value="2"/>
</dbReference>
<dbReference type="PROSITE" id="PS50112">
    <property type="entry name" value="PAS"/>
    <property type="match status" value="2"/>
</dbReference>
<dbReference type="SMART" id="SM00388">
    <property type="entry name" value="HisKA"/>
    <property type="match status" value="1"/>
</dbReference>
<dbReference type="PROSITE" id="PS50109">
    <property type="entry name" value="HIS_KIN"/>
    <property type="match status" value="1"/>
</dbReference>
<dbReference type="PRINTS" id="PR00344">
    <property type="entry name" value="BCTRLSENSOR"/>
</dbReference>
<organism evidence="10 11">
    <name type="scientific">Candidatus Raymondbacteria bacterium RIFOXYD12_FULL_49_13</name>
    <dbReference type="NCBI Taxonomy" id="1817890"/>
    <lineage>
        <taxon>Bacteria</taxon>
        <taxon>Raymondiibacteriota</taxon>
    </lineage>
</organism>
<feature type="coiled-coil region" evidence="6">
    <location>
        <begin position="292"/>
        <end position="329"/>
    </location>
</feature>
<dbReference type="Pfam" id="PF02518">
    <property type="entry name" value="HATPase_c"/>
    <property type="match status" value="1"/>
</dbReference>
<dbReference type="Pfam" id="PF00989">
    <property type="entry name" value="PAS"/>
    <property type="match status" value="1"/>
</dbReference>
<dbReference type="Pfam" id="PF00512">
    <property type="entry name" value="HisKA"/>
    <property type="match status" value="1"/>
</dbReference>
<feature type="domain" description="PAS" evidence="8">
    <location>
        <begin position="16"/>
        <end position="81"/>
    </location>
</feature>
<evidence type="ECO:0000256" key="6">
    <source>
        <dbReference type="SAM" id="Coils"/>
    </source>
</evidence>
<dbReference type="InterPro" id="IPR036097">
    <property type="entry name" value="HisK_dim/P_sf"/>
</dbReference>
<gene>
    <name evidence="10" type="ORF">A2519_01335</name>
</gene>
<dbReference type="CDD" id="cd00082">
    <property type="entry name" value="HisKA"/>
    <property type="match status" value="1"/>
</dbReference>
<dbReference type="EMBL" id="MFYX01000131">
    <property type="protein sequence ID" value="OGK01150.1"/>
    <property type="molecule type" value="Genomic_DNA"/>
</dbReference>
<dbReference type="PANTHER" id="PTHR43304">
    <property type="entry name" value="PHYTOCHROME-LIKE PROTEIN CPH1"/>
    <property type="match status" value="1"/>
</dbReference>
<feature type="domain" description="Histidine kinase" evidence="7">
    <location>
        <begin position="329"/>
        <end position="545"/>
    </location>
</feature>
<dbReference type="CDD" id="cd00075">
    <property type="entry name" value="HATPase"/>
    <property type="match status" value="1"/>
</dbReference>
<dbReference type="SUPFAM" id="SSF47384">
    <property type="entry name" value="Homodimeric domain of signal transducing histidine kinase"/>
    <property type="match status" value="1"/>
</dbReference>
<accession>A0A1F7F3A3</accession>
<dbReference type="SMART" id="SM00086">
    <property type="entry name" value="PAC"/>
    <property type="match status" value="2"/>
</dbReference>
<dbReference type="Gene3D" id="1.10.287.130">
    <property type="match status" value="1"/>
</dbReference>
<keyword evidence="6" id="KW-0175">Coiled coil</keyword>
<dbReference type="InterPro" id="IPR035965">
    <property type="entry name" value="PAS-like_dom_sf"/>
</dbReference>
<feature type="domain" description="PAC" evidence="9">
    <location>
        <begin position="252"/>
        <end position="304"/>
    </location>
</feature>
<dbReference type="SMART" id="SM00387">
    <property type="entry name" value="HATPase_c"/>
    <property type="match status" value="1"/>
</dbReference>
<evidence type="ECO:0000259" key="8">
    <source>
        <dbReference type="PROSITE" id="PS50112"/>
    </source>
</evidence>
<dbReference type="PANTHER" id="PTHR43304:SF1">
    <property type="entry name" value="PAC DOMAIN-CONTAINING PROTEIN"/>
    <property type="match status" value="1"/>
</dbReference>
<dbReference type="Gene3D" id="3.30.450.20">
    <property type="entry name" value="PAS domain"/>
    <property type="match status" value="2"/>
</dbReference>
<sequence>MLKQAYEWEIDQRRQSEERYRAIFENIQDVYFEISLPGIIEEISPSISLISHFTREELLGTSLYHYYSDPAIRERLLDKLRAQERVTDYEIMLKDKDGSFVPCSITARLLREKNDETAKIVGTMRNISERYQFVESLKKSRIELEQRVVGRTAELADANRKIMQELLERRRAEKELRASEERYRAIVEDQTELICRFLPNGILTFVNEAYCRYFNRRREELIGASFMPRILEEDREKITHLSEPVTADSVVCVVEHRVILDNGDIRWQQWTDRKIFDDSGRFIEFQSVGRDITEQRGAEEALKRAKEELERQNQELKKIDKIKDGLLRDVAHELKTPVAKQVMQLELAKEMLDESGLAGKFGNVLRIMDESIKRQINVINNILDLSRLEEGGRKYKCEPVALDGLVRDVLAYFNPEITVHQIALSEELTPLVIRSDKEMLFHVFSNIVNNAIKYRSREAAPRIHAGVTLQSATARVIIEDNGLGLAPENVERVFDRFYQVSASADGTGVGLTIAKIITEDLRGKIWVESDGRGKGTRVFVQMPLQ</sequence>
<dbReference type="InterPro" id="IPR005467">
    <property type="entry name" value="His_kinase_dom"/>
</dbReference>
<evidence type="ECO:0000259" key="7">
    <source>
        <dbReference type="PROSITE" id="PS50109"/>
    </source>
</evidence>
<dbReference type="InterPro" id="IPR052162">
    <property type="entry name" value="Sensor_kinase/Photoreceptor"/>
</dbReference>
<dbReference type="Proteomes" id="UP000179243">
    <property type="component" value="Unassembled WGS sequence"/>
</dbReference>
<dbReference type="InterPro" id="IPR036890">
    <property type="entry name" value="HATPase_C_sf"/>
</dbReference>
<dbReference type="Gene3D" id="3.30.565.10">
    <property type="entry name" value="Histidine kinase-like ATPase, C-terminal domain"/>
    <property type="match status" value="1"/>
</dbReference>
<dbReference type="InterPro" id="IPR003594">
    <property type="entry name" value="HATPase_dom"/>
</dbReference>
<dbReference type="InterPro" id="IPR013656">
    <property type="entry name" value="PAS_4"/>
</dbReference>
<evidence type="ECO:0000256" key="5">
    <source>
        <dbReference type="ARBA" id="ARBA00022777"/>
    </source>
</evidence>
<dbReference type="GO" id="GO:0006355">
    <property type="term" value="P:regulation of DNA-templated transcription"/>
    <property type="evidence" value="ECO:0007669"/>
    <property type="project" value="InterPro"/>
</dbReference>
<evidence type="ECO:0000313" key="11">
    <source>
        <dbReference type="Proteomes" id="UP000179243"/>
    </source>
</evidence>